<dbReference type="GO" id="GO:0016020">
    <property type="term" value="C:membrane"/>
    <property type="evidence" value="ECO:0007669"/>
    <property type="project" value="UniProtKB-SubCell"/>
</dbReference>
<evidence type="ECO:0000256" key="3">
    <source>
        <dbReference type="ARBA" id="ARBA00022448"/>
    </source>
</evidence>
<feature type="transmembrane region" description="Helical" evidence="11">
    <location>
        <begin position="144"/>
        <end position="165"/>
    </location>
</feature>
<dbReference type="STRING" id="1218508.JG29_08670"/>
<evidence type="ECO:0000256" key="4">
    <source>
        <dbReference type="ARBA" id="ARBA00022449"/>
    </source>
</evidence>
<dbReference type="HOGENOM" id="CLU_005126_7_1_9"/>
<evidence type="ECO:0000256" key="5">
    <source>
        <dbReference type="ARBA" id="ARBA00022692"/>
    </source>
</evidence>
<keyword evidence="4" id="KW-0050">Antiport</keyword>
<feature type="transmembrane region" description="Helical" evidence="11">
    <location>
        <begin position="296"/>
        <end position="315"/>
    </location>
</feature>
<feature type="transmembrane region" description="Helical" evidence="11">
    <location>
        <begin position="269"/>
        <end position="290"/>
    </location>
</feature>
<dbReference type="GO" id="GO:1902600">
    <property type="term" value="P:proton transmembrane transport"/>
    <property type="evidence" value="ECO:0007669"/>
    <property type="project" value="InterPro"/>
</dbReference>
<dbReference type="PANTHER" id="PTHR43562:SF3">
    <property type="entry name" value="SODIUM ION_PROTON EXCHANGER (EUROFUNG)"/>
    <property type="match status" value="1"/>
</dbReference>
<dbReference type="AlphaFoldDB" id="A0A0F4KQ09"/>
<dbReference type="OrthoDB" id="9793589at2"/>
<evidence type="ECO:0000313" key="14">
    <source>
        <dbReference type="Proteomes" id="UP000033695"/>
    </source>
</evidence>
<keyword evidence="5 11" id="KW-0812">Transmembrane</keyword>
<gene>
    <name evidence="13" type="primary">napA3</name>
    <name evidence="13" type="ORF">JG29_08670</name>
</gene>
<dbReference type="EMBL" id="JXBZ01000008">
    <property type="protein sequence ID" value="KJY48470.1"/>
    <property type="molecule type" value="Genomic_DNA"/>
</dbReference>
<keyword evidence="10" id="KW-0739">Sodium transport</keyword>
<name>A0A0F4KQ09_9LACO</name>
<reference evidence="13 14" key="1">
    <citation type="submission" date="2014-12" db="EMBL/GenBank/DDBJ databases">
        <title>Comparative genomics of the lactic acid bacteria isolated from the honey bee gut.</title>
        <authorList>
            <person name="Ellegaard K.M."/>
            <person name="Tamarit D."/>
            <person name="Javelind E."/>
            <person name="Olofsson T."/>
            <person name="Andersson S.G."/>
            <person name="Vasquez A."/>
        </authorList>
    </citation>
    <scope>NUCLEOTIDE SEQUENCE [LARGE SCALE GENOMIC DNA]</scope>
    <source>
        <strain evidence="13 14">Hon2</strain>
    </source>
</reference>
<dbReference type="InterPro" id="IPR006153">
    <property type="entry name" value="Cation/H_exchanger_TM"/>
</dbReference>
<comment type="caution">
    <text evidence="13">The sequence shown here is derived from an EMBL/GenBank/DDBJ whole genome shotgun (WGS) entry which is preliminary data.</text>
</comment>
<keyword evidence="9 11" id="KW-0472">Membrane</keyword>
<organism evidence="13 14">
    <name type="scientific">Bombilactobacillus mellis</name>
    <dbReference type="NCBI Taxonomy" id="1218508"/>
    <lineage>
        <taxon>Bacteria</taxon>
        <taxon>Bacillati</taxon>
        <taxon>Bacillota</taxon>
        <taxon>Bacilli</taxon>
        <taxon>Lactobacillales</taxon>
        <taxon>Lactobacillaceae</taxon>
        <taxon>Bombilactobacillus</taxon>
    </lineage>
</organism>
<dbReference type="RefSeq" id="WP_045923402.1">
    <property type="nucleotide sequence ID" value="NZ_JBHTHW010000008.1"/>
</dbReference>
<feature type="transmembrane region" description="Helical" evidence="11">
    <location>
        <begin position="327"/>
        <end position="346"/>
    </location>
</feature>
<dbReference type="Proteomes" id="UP000033695">
    <property type="component" value="Unassembled WGS sequence"/>
</dbReference>
<evidence type="ECO:0000256" key="6">
    <source>
        <dbReference type="ARBA" id="ARBA00022989"/>
    </source>
</evidence>
<feature type="domain" description="Cation/H+ exchanger transmembrane" evidence="12">
    <location>
        <begin position="13"/>
        <end position="377"/>
    </location>
</feature>
<keyword evidence="8" id="KW-0406">Ion transport</keyword>
<comment type="similarity">
    <text evidence="2">Belongs to the monovalent cation:proton antiporter 2 (CPA2) transporter (TC 2.A.37) family.</text>
</comment>
<feature type="transmembrane region" description="Helical" evidence="11">
    <location>
        <begin position="114"/>
        <end position="132"/>
    </location>
</feature>
<evidence type="ECO:0000313" key="13">
    <source>
        <dbReference type="EMBL" id="KJY48470.1"/>
    </source>
</evidence>
<evidence type="ECO:0000256" key="7">
    <source>
        <dbReference type="ARBA" id="ARBA00023053"/>
    </source>
</evidence>
<protein>
    <submittedName>
        <fullName evidence="13">Na(+)/H(+) antiporter</fullName>
    </submittedName>
</protein>
<feature type="transmembrane region" description="Helical" evidence="11">
    <location>
        <begin position="185"/>
        <end position="203"/>
    </location>
</feature>
<evidence type="ECO:0000256" key="2">
    <source>
        <dbReference type="ARBA" id="ARBA00005551"/>
    </source>
</evidence>
<dbReference type="GO" id="GO:0006814">
    <property type="term" value="P:sodium ion transport"/>
    <property type="evidence" value="ECO:0007669"/>
    <property type="project" value="UniProtKB-KW"/>
</dbReference>
<dbReference type="Gene3D" id="1.20.1530.20">
    <property type="match status" value="1"/>
</dbReference>
<feature type="transmembrane region" description="Helical" evidence="11">
    <location>
        <begin position="84"/>
        <end position="108"/>
    </location>
</feature>
<dbReference type="InterPro" id="IPR038770">
    <property type="entry name" value="Na+/solute_symporter_sf"/>
</dbReference>
<dbReference type="PANTHER" id="PTHR43562">
    <property type="entry name" value="NAPA-TYPE SODIUM/HYDROGEN ANTIPORTER"/>
    <property type="match status" value="1"/>
</dbReference>
<proteinExistence type="inferred from homology"/>
<evidence type="ECO:0000256" key="1">
    <source>
        <dbReference type="ARBA" id="ARBA00004141"/>
    </source>
</evidence>
<evidence type="ECO:0000259" key="12">
    <source>
        <dbReference type="Pfam" id="PF00999"/>
    </source>
</evidence>
<sequence>MQFLGVSALILIAAAIAGQISVRLQLPAVVGELIAGVVLGPALLNWVRPTADLHLLSELGVIILMFLAGLDSDLGLLKRFGRPSLLVAVLGMVVPIIGGFGTGIAFHFNTWTSIFLGLTLAATSVSISVAVLQEMQQLDSPQGATILAAAVVDDILAVLLLSIVSSLAGPTLQSGNKFPNLGVELLAQGGYLLLLLVVSYWLVPRFMALAAKLLIPQAETVIALILCLGLAYLADLVGLSAIIGAFFAGLACGQTSYQKILSKKLNALGYALFIPIFFVSVGLQLTLTGLVQDWQLFLVLTVIGVLTKLIGAGGGAKLAGFSNASTLVIGSGMVSRGEMALVIAQIGVQNHLLAPDRYSAVVGALILTTIVAPLLLKVSIHRLGSAAK</sequence>
<keyword evidence="14" id="KW-1185">Reference proteome</keyword>
<keyword evidence="7" id="KW-0915">Sodium</keyword>
<dbReference type="PATRIC" id="fig|1218508.4.peg.839"/>
<feature type="transmembrane region" description="Helical" evidence="11">
    <location>
        <begin position="53"/>
        <end position="72"/>
    </location>
</feature>
<comment type="subcellular location">
    <subcellularLocation>
        <location evidence="1">Membrane</location>
        <topology evidence="1">Multi-pass membrane protein</topology>
    </subcellularLocation>
</comment>
<evidence type="ECO:0000256" key="9">
    <source>
        <dbReference type="ARBA" id="ARBA00023136"/>
    </source>
</evidence>
<feature type="transmembrane region" description="Helical" evidence="11">
    <location>
        <begin position="215"/>
        <end position="233"/>
    </location>
</feature>
<keyword evidence="3" id="KW-0813">Transport</keyword>
<accession>A0A0F4KQ09</accession>
<dbReference type="Pfam" id="PF00999">
    <property type="entry name" value="Na_H_Exchanger"/>
    <property type="match status" value="1"/>
</dbReference>
<dbReference type="GO" id="GO:0015297">
    <property type="term" value="F:antiporter activity"/>
    <property type="evidence" value="ECO:0007669"/>
    <property type="project" value="UniProtKB-KW"/>
</dbReference>
<evidence type="ECO:0000256" key="10">
    <source>
        <dbReference type="ARBA" id="ARBA00023201"/>
    </source>
</evidence>
<feature type="transmembrane region" description="Helical" evidence="11">
    <location>
        <begin position="358"/>
        <end position="376"/>
    </location>
</feature>
<evidence type="ECO:0000256" key="8">
    <source>
        <dbReference type="ARBA" id="ARBA00023065"/>
    </source>
</evidence>
<keyword evidence="6 11" id="KW-1133">Transmembrane helix</keyword>
<evidence type="ECO:0000256" key="11">
    <source>
        <dbReference type="SAM" id="Phobius"/>
    </source>
</evidence>